<dbReference type="Proteomes" id="UP000016943">
    <property type="component" value="Chromosome"/>
</dbReference>
<dbReference type="InterPro" id="IPR008283">
    <property type="entry name" value="Peptidase_M17_N"/>
</dbReference>
<evidence type="ECO:0000256" key="3">
    <source>
        <dbReference type="ARBA" id="ARBA00009528"/>
    </source>
</evidence>
<keyword evidence="6 8" id="KW-0378">Hydrolase</keyword>
<evidence type="ECO:0000256" key="1">
    <source>
        <dbReference type="ARBA" id="ARBA00000135"/>
    </source>
</evidence>
<dbReference type="Gene3D" id="3.40.220.10">
    <property type="entry name" value="Leucine Aminopeptidase, subunit E, domain 1"/>
    <property type="match status" value="1"/>
</dbReference>
<feature type="domain" description="Cytosol aminopeptidase" evidence="9">
    <location>
        <begin position="367"/>
        <end position="374"/>
    </location>
</feature>
<dbReference type="GO" id="GO:0030145">
    <property type="term" value="F:manganese ion binding"/>
    <property type="evidence" value="ECO:0007669"/>
    <property type="project" value="UniProtKB-UniRule"/>
</dbReference>
<feature type="binding site" evidence="8">
    <location>
        <position position="371"/>
    </location>
    <ligand>
        <name>Mn(2+)</name>
        <dbReference type="ChEBI" id="CHEBI:29035"/>
        <label>2</label>
    </ligand>
</feature>
<keyword evidence="11" id="KW-1185">Reference proteome</keyword>
<dbReference type="InterPro" id="IPR011356">
    <property type="entry name" value="Leucine_aapep/pepB"/>
</dbReference>
<dbReference type="GO" id="GO:0006508">
    <property type="term" value="P:proteolysis"/>
    <property type="evidence" value="ECO:0007669"/>
    <property type="project" value="UniProtKB-KW"/>
</dbReference>
<dbReference type="GeneID" id="78250135"/>
<comment type="catalytic activity">
    <reaction evidence="2 8">
        <text>Release of an N-terminal amino acid, preferentially leucine, but not glutamic or aspartic acids.</text>
        <dbReference type="EC" id="3.4.11.10"/>
    </reaction>
</comment>
<dbReference type="PANTHER" id="PTHR11963:SF23">
    <property type="entry name" value="CYTOSOL AMINOPEPTIDASE"/>
    <property type="match status" value="1"/>
</dbReference>
<dbReference type="InterPro" id="IPR043472">
    <property type="entry name" value="Macro_dom-like"/>
</dbReference>
<dbReference type="SUPFAM" id="SSF53187">
    <property type="entry name" value="Zn-dependent exopeptidases"/>
    <property type="match status" value="1"/>
</dbReference>
<dbReference type="EC" id="3.4.11.10" evidence="8"/>
<evidence type="ECO:0000313" key="10">
    <source>
        <dbReference type="EMBL" id="AGU15497.1"/>
    </source>
</evidence>
<reference evidence="10 11" key="1">
    <citation type="journal article" date="2013" name="Genome Announc.">
        <title>Whole-Genome Sequence of the Clinical Strain Corynebacterium argentoratense DSM 44202, Isolated from a Human Throat Specimen.</title>
        <authorList>
            <person name="Bomholt C."/>
            <person name="Glaub A."/>
            <person name="Gravermann K."/>
            <person name="Albersmeier A."/>
            <person name="Brinkrolf K."/>
            <person name="Ruckert C."/>
            <person name="Tauch A."/>
        </authorList>
    </citation>
    <scope>NUCLEOTIDE SEQUENCE [LARGE SCALE GENOMIC DNA]</scope>
    <source>
        <strain evidence="10">DSM 44202</strain>
    </source>
</reference>
<feature type="binding site" evidence="8">
    <location>
        <position position="287"/>
    </location>
    <ligand>
        <name>Mn(2+)</name>
        <dbReference type="ChEBI" id="CHEBI:29035"/>
        <label>2</label>
    </ligand>
</feature>
<dbReference type="Pfam" id="PF00883">
    <property type="entry name" value="Peptidase_M17"/>
    <property type="match status" value="1"/>
</dbReference>
<feature type="active site" evidence="8">
    <location>
        <position position="299"/>
    </location>
</feature>
<dbReference type="AlphaFoldDB" id="U3GZP6"/>
<comment type="cofactor">
    <cofactor evidence="8">
        <name>Mn(2+)</name>
        <dbReference type="ChEBI" id="CHEBI:29035"/>
    </cofactor>
    <text evidence="8">Binds 2 manganese ions per subunit.</text>
</comment>
<evidence type="ECO:0000256" key="8">
    <source>
        <dbReference type="HAMAP-Rule" id="MF_00181"/>
    </source>
</evidence>
<dbReference type="PATRIC" id="fig|1348662.3.peg.1349"/>
<evidence type="ECO:0000259" key="9">
    <source>
        <dbReference type="PROSITE" id="PS00631"/>
    </source>
</evidence>
<feature type="binding site" evidence="8">
    <location>
        <position position="369"/>
    </location>
    <ligand>
        <name>Mn(2+)</name>
        <dbReference type="ChEBI" id="CHEBI:29035"/>
        <label>1</label>
    </ligand>
</feature>
<keyword evidence="8" id="KW-0963">Cytoplasm</keyword>
<dbReference type="GO" id="GO:0070006">
    <property type="term" value="F:metalloaminopeptidase activity"/>
    <property type="evidence" value="ECO:0007669"/>
    <property type="project" value="InterPro"/>
</dbReference>
<evidence type="ECO:0000256" key="7">
    <source>
        <dbReference type="ARBA" id="ARBA00049972"/>
    </source>
</evidence>
<name>U3GZP6_9CORY</name>
<dbReference type="HOGENOM" id="CLU_013734_2_2_11"/>
<keyword evidence="8" id="KW-0464">Manganese</keyword>
<evidence type="ECO:0000313" key="11">
    <source>
        <dbReference type="Proteomes" id="UP000016943"/>
    </source>
</evidence>
<evidence type="ECO:0000256" key="5">
    <source>
        <dbReference type="ARBA" id="ARBA00022670"/>
    </source>
</evidence>
<dbReference type="PRINTS" id="PR00481">
    <property type="entry name" value="LAMNOPPTDASE"/>
</dbReference>
<sequence>MSSFVGSSAADSLEAVPVRGHRAEVKIVEASSVAQLGADAVMVPLFAHSEGSDSNYANGADSFSIGALPSELSIDDAALLQALNAVNASGRRGSTTVVPAPQGAAVARVVTVGLGSEDLKPAQVSDVIAEAVRNLRGVSTLAVATGDLDLEAALLGAGLGSYFYDGLKNTPSNPSPVQQIAAIVEVSDDSTDAALKRASILIDSICLARDLVNSPSNALYPEKYALFAAEQAREAGCEVEVLDYEQLVEQGFGGIVGVGRGSARKPRLVRISWKPEAAKKYVALVGKGITFDTGGISIKPSANMQAMISDMGGSAAMIASVIAAARLGVHTRVTATIPMAENMPSGDAYRPGDTLVQYGGKTVEIVNTDAEGRLILADAIARACEDNPDYLIETATLTGAALVALGRRTGGVMGEDSFRDRIAEIGREVGEPAWAMPIPDEVAEGMKSKVADLVNAGARWGGMLAAGFFLGEFVSEGTPWAHIDVAGPAWNEASPYGVNPARATGAPVRTVVAAIEELGSAT</sequence>
<comment type="similarity">
    <text evidence="3 8">Belongs to the peptidase M17 family.</text>
</comment>
<dbReference type="EC" id="3.4.11.1" evidence="8"/>
<dbReference type="PANTHER" id="PTHR11963">
    <property type="entry name" value="LEUCINE AMINOPEPTIDASE-RELATED"/>
    <property type="match status" value="1"/>
</dbReference>
<dbReference type="InterPro" id="IPR000819">
    <property type="entry name" value="Peptidase_M17_C"/>
</dbReference>
<dbReference type="RefSeq" id="WP_020976655.1">
    <property type="nucleotide sequence ID" value="NC_022198.1"/>
</dbReference>
<comment type="catalytic activity">
    <reaction evidence="1 8">
        <text>Release of an N-terminal amino acid, Xaa-|-Yaa-, in which Xaa is preferably Leu, but may be other amino acids including Pro although not Arg or Lys, and Yaa may be Pro. Amino acid amides and methyl esters are also readily hydrolyzed, but rates on arylamides are exceedingly low.</text>
        <dbReference type="EC" id="3.4.11.1"/>
    </reaction>
</comment>
<feature type="active site" evidence="8">
    <location>
        <position position="373"/>
    </location>
</feature>
<dbReference type="Pfam" id="PF02789">
    <property type="entry name" value="Peptidase_M17_N"/>
    <property type="match status" value="1"/>
</dbReference>
<feature type="binding site" evidence="8">
    <location>
        <position position="292"/>
    </location>
    <ligand>
        <name>Mn(2+)</name>
        <dbReference type="ChEBI" id="CHEBI:29035"/>
        <label>1</label>
    </ligand>
</feature>
<dbReference type="Gene3D" id="3.40.630.10">
    <property type="entry name" value="Zn peptidases"/>
    <property type="match status" value="1"/>
</dbReference>
<dbReference type="EMBL" id="CP006365">
    <property type="protein sequence ID" value="AGU15497.1"/>
    <property type="molecule type" value="Genomic_DNA"/>
</dbReference>
<accession>U3GZP6</accession>
<evidence type="ECO:0000256" key="2">
    <source>
        <dbReference type="ARBA" id="ARBA00000967"/>
    </source>
</evidence>
<organism evidence="10 11">
    <name type="scientific">Corynebacterium argentoratense DSM 44202</name>
    <dbReference type="NCBI Taxonomy" id="1348662"/>
    <lineage>
        <taxon>Bacteria</taxon>
        <taxon>Bacillati</taxon>
        <taxon>Actinomycetota</taxon>
        <taxon>Actinomycetes</taxon>
        <taxon>Mycobacteriales</taxon>
        <taxon>Corynebacteriaceae</taxon>
        <taxon>Corynebacterium</taxon>
    </lineage>
</organism>
<protein>
    <recommendedName>
        <fullName evidence="8">Probable cytosol aminopeptidase</fullName>
        <ecNumber evidence="8">3.4.11.1</ecNumber>
    </recommendedName>
    <alternativeName>
        <fullName evidence="8">Leucine aminopeptidase</fullName>
        <shortName evidence="8">LAP</shortName>
        <ecNumber evidence="8">3.4.11.10</ecNumber>
    </alternativeName>
    <alternativeName>
        <fullName evidence="8">Leucyl aminopeptidase</fullName>
    </alternativeName>
</protein>
<evidence type="ECO:0000256" key="6">
    <source>
        <dbReference type="ARBA" id="ARBA00022801"/>
    </source>
</evidence>
<dbReference type="KEGG" id="caz:CARG_06865"/>
<comment type="function">
    <text evidence="7 8">Presumably involved in the processing and regular turnover of intracellular proteins. Catalyzes the removal of unsubstituted N-terminal amino acids from various peptides.</text>
</comment>
<dbReference type="eggNOG" id="COG0260">
    <property type="taxonomic scope" value="Bacteria"/>
</dbReference>
<proteinExistence type="inferred from homology"/>
<gene>
    <name evidence="8" type="primary">pepA</name>
    <name evidence="10" type="ORF">CARG_06865</name>
</gene>
<evidence type="ECO:0000256" key="4">
    <source>
        <dbReference type="ARBA" id="ARBA00022438"/>
    </source>
</evidence>
<dbReference type="OrthoDB" id="9809354at2"/>
<dbReference type="CDD" id="cd00433">
    <property type="entry name" value="Peptidase_M17"/>
    <property type="match status" value="1"/>
</dbReference>
<keyword evidence="5 8" id="KW-0645">Protease</keyword>
<keyword evidence="4 8" id="KW-0031">Aminopeptidase</keyword>
<dbReference type="SUPFAM" id="SSF52949">
    <property type="entry name" value="Macro domain-like"/>
    <property type="match status" value="1"/>
</dbReference>
<dbReference type="NCBIfam" id="NF002073">
    <property type="entry name" value="PRK00913.1-2"/>
    <property type="match status" value="1"/>
</dbReference>
<feature type="binding site" evidence="8">
    <location>
        <position position="371"/>
    </location>
    <ligand>
        <name>Mn(2+)</name>
        <dbReference type="ChEBI" id="CHEBI:29035"/>
        <label>1</label>
    </ligand>
</feature>
<comment type="subcellular location">
    <subcellularLocation>
        <location evidence="8">Cytoplasm</location>
    </subcellularLocation>
</comment>
<dbReference type="HAMAP" id="MF_00181">
    <property type="entry name" value="Cytosol_peptidase_M17"/>
    <property type="match status" value="1"/>
</dbReference>
<feature type="binding site" evidence="8">
    <location>
        <position position="310"/>
    </location>
    <ligand>
        <name>Mn(2+)</name>
        <dbReference type="ChEBI" id="CHEBI:29035"/>
        <label>2</label>
    </ligand>
</feature>
<dbReference type="PROSITE" id="PS00631">
    <property type="entry name" value="CYTOSOL_AP"/>
    <property type="match status" value="1"/>
</dbReference>
<dbReference type="GO" id="GO:0005737">
    <property type="term" value="C:cytoplasm"/>
    <property type="evidence" value="ECO:0007669"/>
    <property type="project" value="UniProtKB-SubCell"/>
</dbReference>
<keyword evidence="8" id="KW-0479">Metal-binding</keyword>
<dbReference type="InterPro" id="IPR023042">
    <property type="entry name" value="Peptidase_M17_leu_NH2_pept"/>
</dbReference>
<dbReference type="STRING" id="1348662.CARG_06865"/>
<feature type="binding site" evidence="8">
    <location>
        <position position="292"/>
    </location>
    <ligand>
        <name>Mn(2+)</name>
        <dbReference type="ChEBI" id="CHEBI:29035"/>
        <label>2</label>
    </ligand>
</feature>